<dbReference type="AlphaFoldDB" id="A0A379K4Y9"/>
<dbReference type="Pfam" id="PF02498">
    <property type="entry name" value="Bro-N"/>
    <property type="match status" value="1"/>
</dbReference>
<evidence type="ECO:0000259" key="1">
    <source>
        <dbReference type="PROSITE" id="PS51750"/>
    </source>
</evidence>
<feature type="domain" description="Bro-N" evidence="1">
    <location>
        <begin position="1"/>
        <end position="109"/>
    </location>
</feature>
<proteinExistence type="predicted"/>
<name>A0A379K4Y9_ECTOL</name>
<dbReference type="Proteomes" id="UP000254084">
    <property type="component" value="Unassembled WGS sequence"/>
</dbReference>
<dbReference type="EMBL" id="UGUW01000004">
    <property type="protein sequence ID" value="SUD59767.1"/>
    <property type="molecule type" value="Genomic_DNA"/>
</dbReference>
<accession>A0A379K4Y9</accession>
<evidence type="ECO:0000313" key="2">
    <source>
        <dbReference type="EMBL" id="SUD59767.1"/>
    </source>
</evidence>
<gene>
    <name evidence="2" type="ORF">NCTC10860_02077</name>
</gene>
<evidence type="ECO:0000313" key="3">
    <source>
        <dbReference type="Proteomes" id="UP000254084"/>
    </source>
</evidence>
<sequence length="284" mass="31583">MHALSFRDTQFDIVDRNGQPWLRGYQIGTALGYTNQPDTAIRKIFDRNADEFTSSMTALVELDTAGGKQQVRIFSLRGVHLLAMLSRTKVAKEFRRWVLDVLEGIAEVPAKSKALPDRLTPAQQRHIQNRVAELARAPGNSFAAVYRSIKDQFQVGTYKDIPASAYPELCQFLLTAPLEGEWQAAPAALPAPARFADIIGRPLTGTERWMVYTDGDTERYMAIPLDAWVMTPQQMLNAINTGDGLGISTDTLFAFVAATTEHLKRRAAYQTRRIQAAQATGLNI</sequence>
<dbReference type="PROSITE" id="PS51750">
    <property type="entry name" value="BRO_N"/>
    <property type="match status" value="1"/>
</dbReference>
<protein>
    <submittedName>
        <fullName evidence="2">Phage protein, BRO family</fullName>
    </submittedName>
</protein>
<reference evidence="2 3" key="1">
    <citation type="submission" date="2018-06" db="EMBL/GenBank/DDBJ databases">
        <authorList>
            <consortium name="Pathogen Informatics"/>
            <person name="Doyle S."/>
        </authorList>
    </citation>
    <scope>NUCLEOTIDE SEQUENCE [LARGE SCALE GENOMIC DNA]</scope>
    <source>
        <strain evidence="2 3">NCTC10860</strain>
    </source>
</reference>
<dbReference type="InterPro" id="IPR003497">
    <property type="entry name" value="BRO_N_domain"/>
</dbReference>
<dbReference type="SMART" id="SM01040">
    <property type="entry name" value="Bro-N"/>
    <property type="match status" value="1"/>
</dbReference>
<organism evidence="2 3">
    <name type="scientific">Ectopseudomonas oleovorans</name>
    <name type="common">Pseudomonas oleovorans</name>
    <dbReference type="NCBI Taxonomy" id="301"/>
    <lineage>
        <taxon>Bacteria</taxon>
        <taxon>Pseudomonadati</taxon>
        <taxon>Pseudomonadota</taxon>
        <taxon>Gammaproteobacteria</taxon>
        <taxon>Pseudomonadales</taxon>
        <taxon>Pseudomonadaceae</taxon>
        <taxon>Ectopseudomonas</taxon>
    </lineage>
</organism>
<dbReference type="RefSeq" id="WP_084340477.1">
    <property type="nucleotide sequence ID" value="NZ_UGUW01000004.1"/>
</dbReference>